<reference evidence="4 5" key="1">
    <citation type="submission" date="2024-09" db="EMBL/GenBank/DDBJ databases">
        <authorList>
            <person name="D'Angelo T."/>
        </authorList>
    </citation>
    <scope>NUCLEOTIDE SEQUENCE [LARGE SCALE GENOMIC DNA]</scope>
    <source>
        <strain evidence="4">SAG AM-311-F02</strain>
    </source>
</reference>
<comment type="caution">
    <text evidence="4">The sequence shown here is derived from an EMBL/GenBank/DDBJ whole genome shotgun (WGS) entry which is preliminary data.</text>
</comment>
<gene>
    <name evidence="4" type="ORF">ACFL2Z_01095</name>
</gene>
<sequence>MFRSRGILLFICVILLLCGSALGGFSEQFRDSLDNGFDASAWLSQRYGFIPVVSIVTEPAIGPGVGLGLGFLHRAEEDLGKPLDHPPSVSAVFGMYTANDSWAVGGGHAGFWRDDRTRYRGGLGYASVNLKYYPQYLFEFIDFNLKGGGILQEITFRIKETDIFLGARYTFAKTKTAIEIPLDSLDIAPWEIDNQIGGLGALAVYDSRDNVFTPDKGIRAGLTYTYYDEVFGSDRTYKRLDTYALGFHPVNSSINFGIRLDGRFSFDRAPFYTLPYIDLRGIPAMRYQGKYTVLAETEWRWDFTNRWSLDFFGGVGRTAPRRGDFSDGETAWNAGTGFRYLLARLFGLRAGCDVARGPEDWAFYIIVGSAWGRY</sequence>
<feature type="domain" description="Bacterial surface antigen (D15)" evidence="3">
    <location>
        <begin position="137"/>
        <end position="266"/>
    </location>
</feature>
<dbReference type="Pfam" id="PF01103">
    <property type="entry name" value="Omp85"/>
    <property type="match status" value="1"/>
</dbReference>
<organism evidence="4 5">
    <name type="scientific">Eiseniibacteriota bacterium</name>
    <dbReference type="NCBI Taxonomy" id="2212470"/>
    <lineage>
        <taxon>Bacteria</taxon>
        <taxon>Candidatus Eiseniibacteriota</taxon>
    </lineage>
</organism>
<dbReference type="Gene3D" id="2.40.160.50">
    <property type="entry name" value="membrane protein fhac: a member of the omp85/tpsb transporter family"/>
    <property type="match status" value="1"/>
</dbReference>
<evidence type="ECO:0000313" key="4">
    <source>
        <dbReference type="EMBL" id="MFC1799495.1"/>
    </source>
</evidence>
<evidence type="ECO:0000256" key="1">
    <source>
        <dbReference type="ARBA" id="ARBA00004370"/>
    </source>
</evidence>
<dbReference type="InterPro" id="IPR000184">
    <property type="entry name" value="Bac_surfAg_D15"/>
</dbReference>
<evidence type="ECO:0000256" key="2">
    <source>
        <dbReference type="ARBA" id="ARBA00023136"/>
    </source>
</evidence>
<comment type="subcellular location">
    <subcellularLocation>
        <location evidence="1">Membrane</location>
    </subcellularLocation>
</comment>
<accession>A0ABV6YN46</accession>
<evidence type="ECO:0000313" key="5">
    <source>
        <dbReference type="Proteomes" id="UP001594288"/>
    </source>
</evidence>
<proteinExistence type="predicted"/>
<evidence type="ECO:0000259" key="3">
    <source>
        <dbReference type="Pfam" id="PF01103"/>
    </source>
</evidence>
<name>A0ABV6YN46_UNCEI</name>
<dbReference type="EMBL" id="JBHPEI010000009">
    <property type="protein sequence ID" value="MFC1799495.1"/>
    <property type="molecule type" value="Genomic_DNA"/>
</dbReference>
<protein>
    <submittedName>
        <fullName evidence="4">BamA/TamA family outer membrane protein</fullName>
    </submittedName>
</protein>
<dbReference type="Proteomes" id="UP001594288">
    <property type="component" value="Unassembled WGS sequence"/>
</dbReference>
<keyword evidence="5" id="KW-1185">Reference proteome</keyword>
<keyword evidence="2" id="KW-0472">Membrane</keyword>